<dbReference type="Pfam" id="PF00153">
    <property type="entry name" value="Mito_carr"/>
    <property type="match status" value="3"/>
</dbReference>
<dbReference type="AlphaFoldDB" id="A0A4Q9MYV5"/>
<comment type="subcellular location">
    <subcellularLocation>
        <location evidence="1">Membrane</location>
        <topology evidence="1">Multi-pass membrane protein</topology>
    </subcellularLocation>
</comment>
<dbReference type="PANTHER" id="PTHR45939:SF2">
    <property type="entry name" value="CARRIER PROTEIN, PUTATIVE (AFU_ORTHOLOGUE AFUA_2G13870)-RELATED"/>
    <property type="match status" value="1"/>
</dbReference>
<evidence type="ECO:0000256" key="4">
    <source>
        <dbReference type="ARBA" id="ARBA00022692"/>
    </source>
</evidence>
<evidence type="ECO:0000256" key="1">
    <source>
        <dbReference type="ARBA" id="ARBA00004141"/>
    </source>
</evidence>
<dbReference type="InterPro" id="IPR023395">
    <property type="entry name" value="MCP_dom_sf"/>
</dbReference>
<reference evidence="11" key="1">
    <citation type="submission" date="2019-01" db="EMBL/GenBank/DDBJ databases">
        <title>Draft genome sequences of three monokaryotic isolates of the white-rot basidiomycete fungus Dichomitus squalens.</title>
        <authorList>
            <consortium name="DOE Joint Genome Institute"/>
            <person name="Lopez S.C."/>
            <person name="Andreopoulos B."/>
            <person name="Pangilinan J."/>
            <person name="Lipzen A."/>
            <person name="Riley R."/>
            <person name="Ahrendt S."/>
            <person name="Ng V."/>
            <person name="Barry K."/>
            <person name="Daum C."/>
            <person name="Grigoriev I.V."/>
            <person name="Hilden K.S."/>
            <person name="Makela M.R."/>
            <person name="de Vries R.P."/>
        </authorList>
    </citation>
    <scope>NUCLEOTIDE SEQUENCE [LARGE SCALE GENOMIC DNA]</scope>
    <source>
        <strain evidence="11">OM18370.1</strain>
    </source>
</reference>
<dbReference type="InterPro" id="IPR018108">
    <property type="entry name" value="MCP_transmembrane"/>
</dbReference>
<evidence type="ECO:0000256" key="9">
    <source>
        <dbReference type="RuleBase" id="RU000488"/>
    </source>
</evidence>
<comment type="similarity">
    <text evidence="2 9">Belongs to the mitochondrial carrier (TC 2.A.29) family.</text>
</comment>
<feature type="repeat" description="Solcar" evidence="8">
    <location>
        <begin position="232"/>
        <end position="319"/>
    </location>
</feature>
<keyword evidence="7 8" id="KW-0472">Membrane</keyword>
<feature type="transmembrane region" description="Helical" evidence="10">
    <location>
        <begin position="77"/>
        <end position="95"/>
    </location>
</feature>
<gene>
    <name evidence="11" type="ORF">BD311DRAFT_688399</name>
</gene>
<proteinExistence type="inferred from homology"/>
<dbReference type="InterPro" id="IPR052217">
    <property type="entry name" value="Mito/Peroxisomal_Carrier"/>
</dbReference>
<evidence type="ECO:0000256" key="7">
    <source>
        <dbReference type="ARBA" id="ARBA00023136"/>
    </source>
</evidence>
<sequence>MTSALPPLAQAFSGALGSAAANAVSYPLDLVATKLQTNSSRKHRGFRGVYRLVTHIRYSEGLAGLYDGLPTDTASTLISNFLYFYFYTLLHALAVRRRGSSKEPLLHTLKLALTSPTRPVLLWPSTELAIGFVAGVASRAVSTPLSVITVRLQTSDEDDGASDESAKRTAEDRRPGFTEVVRNIYADEGLPGFWTGFRPTLPLCLTPALTFMFMQLLSRLRLPRRSPSPSSQSALGAFLGGAAANALAITILYPLLLAKVRVQASRTRSGHTPSMTDVWAAALRAEGWRGLYAALGVQIVKGFVSQGVTMLVKQRIERAVARLYARK</sequence>
<feature type="transmembrane region" description="Helical" evidence="10">
    <location>
        <begin position="200"/>
        <end position="217"/>
    </location>
</feature>
<evidence type="ECO:0000256" key="10">
    <source>
        <dbReference type="SAM" id="Phobius"/>
    </source>
</evidence>
<feature type="repeat" description="Solcar" evidence="8">
    <location>
        <begin position="122"/>
        <end position="220"/>
    </location>
</feature>
<evidence type="ECO:0000256" key="2">
    <source>
        <dbReference type="ARBA" id="ARBA00006375"/>
    </source>
</evidence>
<dbReference type="Gene3D" id="1.50.40.10">
    <property type="entry name" value="Mitochondrial carrier domain"/>
    <property type="match status" value="2"/>
</dbReference>
<dbReference type="SUPFAM" id="SSF103506">
    <property type="entry name" value="Mitochondrial carrier"/>
    <property type="match status" value="1"/>
</dbReference>
<keyword evidence="3 9" id="KW-0813">Transport</keyword>
<feature type="transmembrane region" description="Helical" evidence="10">
    <location>
        <begin position="237"/>
        <end position="258"/>
    </location>
</feature>
<keyword evidence="5" id="KW-0677">Repeat</keyword>
<feature type="repeat" description="Solcar" evidence="8">
    <location>
        <begin position="5"/>
        <end position="93"/>
    </location>
</feature>
<dbReference type="OrthoDB" id="18574at2759"/>
<accession>A0A4Q9MYV5</accession>
<dbReference type="GO" id="GO:0016020">
    <property type="term" value="C:membrane"/>
    <property type="evidence" value="ECO:0007669"/>
    <property type="project" value="UniProtKB-SubCell"/>
</dbReference>
<evidence type="ECO:0000313" key="11">
    <source>
        <dbReference type="EMBL" id="TBU31952.1"/>
    </source>
</evidence>
<evidence type="ECO:0000256" key="5">
    <source>
        <dbReference type="ARBA" id="ARBA00022737"/>
    </source>
</evidence>
<dbReference type="GO" id="GO:0015217">
    <property type="term" value="F:ADP transmembrane transporter activity"/>
    <property type="evidence" value="ECO:0007669"/>
    <property type="project" value="TreeGrafter"/>
</dbReference>
<protein>
    <submittedName>
        <fullName evidence="11">Mitochondrial carrier</fullName>
    </submittedName>
</protein>
<evidence type="ECO:0000256" key="8">
    <source>
        <dbReference type="PROSITE-ProRule" id="PRU00282"/>
    </source>
</evidence>
<evidence type="ECO:0000256" key="6">
    <source>
        <dbReference type="ARBA" id="ARBA00022989"/>
    </source>
</evidence>
<dbReference type="PANTHER" id="PTHR45939">
    <property type="entry name" value="PEROXISOMAL MEMBRANE PROTEIN PMP34-RELATED"/>
    <property type="match status" value="1"/>
</dbReference>
<dbReference type="Proteomes" id="UP000292957">
    <property type="component" value="Unassembled WGS sequence"/>
</dbReference>
<keyword evidence="4 8" id="KW-0812">Transmembrane</keyword>
<dbReference type="EMBL" id="ML143397">
    <property type="protein sequence ID" value="TBU31952.1"/>
    <property type="molecule type" value="Genomic_DNA"/>
</dbReference>
<name>A0A4Q9MYV5_9APHY</name>
<evidence type="ECO:0000256" key="3">
    <source>
        <dbReference type="ARBA" id="ARBA00022448"/>
    </source>
</evidence>
<keyword evidence="6 10" id="KW-1133">Transmembrane helix</keyword>
<organism evidence="11">
    <name type="scientific">Dichomitus squalens</name>
    <dbReference type="NCBI Taxonomy" id="114155"/>
    <lineage>
        <taxon>Eukaryota</taxon>
        <taxon>Fungi</taxon>
        <taxon>Dikarya</taxon>
        <taxon>Basidiomycota</taxon>
        <taxon>Agaricomycotina</taxon>
        <taxon>Agaricomycetes</taxon>
        <taxon>Polyporales</taxon>
        <taxon>Polyporaceae</taxon>
        <taxon>Dichomitus</taxon>
    </lineage>
</organism>
<dbReference type="PROSITE" id="PS50920">
    <property type="entry name" value="SOLCAR"/>
    <property type="match status" value="3"/>
</dbReference>